<evidence type="ECO:0000256" key="5">
    <source>
        <dbReference type="ARBA" id="ARBA00023136"/>
    </source>
</evidence>
<dbReference type="GO" id="GO:0005886">
    <property type="term" value="C:plasma membrane"/>
    <property type="evidence" value="ECO:0007669"/>
    <property type="project" value="TreeGrafter"/>
</dbReference>
<accession>A0A9P8PQM1</accession>
<comment type="caution">
    <text evidence="7">The sequence shown here is derived from an EMBL/GenBank/DDBJ whole genome shotgun (WGS) entry which is preliminary data.</text>
</comment>
<feature type="transmembrane region" description="Helical" evidence="6">
    <location>
        <begin position="363"/>
        <end position="383"/>
    </location>
</feature>
<keyword evidence="4 6" id="KW-1133">Transmembrane helix</keyword>
<evidence type="ECO:0000256" key="3">
    <source>
        <dbReference type="ARBA" id="ARBA00022692"/>
    </source>
</evidence>
<keyword evidence="8" id="KW-1185">Reference proteome</keyword>
<feature type="transmembrane region" description="Helical" evidence="6">
    <location>
        <begin position="541"/>
        <end position="561"/>
    </location>
</feature>
<evidence type="ECO:0000313" key="7">
    <source>
        <dbReference type="EMBL" id="KAH3676618.1"/>
    </source>
</evidence>
<evidence type="ECO:0000313" key="8">
    <source>
        <dbReference type="Proteomes" id="UP000788993"/>
    </source>
</evidence>
<evidence type="ECO:0008006" key="9">
    <source>
        <dbReference type="Google" id="ProtNLM"/>
    </source>
</evidence>
<dbReference type="InterPro" id="IPR036259">
    <property type="entry name" value="MFS_trans_sf"/>
</dbReference>
<evidence type="ECO:0000256" key="2">
    <source>
        <dbReference type="ARBA" id="ARBA00022448"/>
    </source>
</evidence>
<dbReference type="Gene3D" id="1.20.1250.20">
    <property type="entry name" value="MFS general substrate transporter like domains"/>
    <property type="match status" value="1"/>
</dbReference>
<evidence type="ECO:0000256" key="6">
    <source>
        <dbReference type="SAM" id="Phobius"/>
    </source>
</evidence>
<feature type="transmembrane region" description="Helical" evidence="6">
    <location>
        <begin position="114"/>
        <end position="132"/>
    </location>
</feature>
<dbReference type="Pfam" id="PF13347">
    <property type="entry name" value="MFS_2"/>
    <property type="match status" value="1"/>
</dbReference>
<feature type="transmembrane region" description="Helical" evidence="6">
    <location>
        <begin position="422"/>
        <end position="443"/>
    </location>
</feature>
<feature type="transmembrane region" description="Helical" evidence="6">
    <location>
        <begin position="497"/>
        <end position="521"/>
    </location>
</feature>
<name>A0A9P8PQM1_9ASCO</name>
<dbReference type="SUPFAM" id="SSF103473">
    <property type="entry name" value="MFS general substrate transporter"/>
    <property type="match status" value="1"/>
</dbReference>
<feature type="transmembrane region" description="Helical" evidence="6">
    <location>
        <begin position="397"/>
        <end position="416"/>
    </location>
</feature>
<feature type="transmembrane region" description="Helical" evidence="6">
    <location>
        <begin position="228"/>
        <end position="248"/>
    </location>
</feature>
<dbReference type="PANTHER" id="PTHR19432:SF35">
    <property type="entry name" value="SOLUTE CARRIER FAMILY 45 MEMBER 3 ISOFORM X1"/>
    <property type="match status" value="1"/>
</dbReference>
<sequence>MTRPSTQALLDEDISLEQTLTSELRADPDQDMSDLYNPIRSTGYIVVLTLIVGALQLAWSTEFSEATPFLLSLGVSKHALALIWLAGPLSGTFGQPIVGLLSDKCNLDWGRRRPFIIGGCVATVLSLLYLSHSANIVGWFLPNRDQDTVNRYTVPFAAAGIYILDFSIAVIQASCRALIVDVVPSVQQQIANAWAARMIGAFNIVGFWIGTWDLAALFPWLGSSQFKVLSWLVATIMLVLTAFSCWAIKERSPRYDLAIRMERKKQEKRLKDMGIDEENATVLTVVKSFFWQVLRSIARLPRQVKIVCYAEFFAWIGYFPMLFYTSTYVGELYLYENGYNNPLNLPADERQRLLDEGVRRGTAALLAHAVVTLAVDLLLPYLVDRFRDSEWINMRRLWIYSHVVFIVATLSTFFIATSVQAIVLFAFLGIPWGCAVWIPFALISEEISRIKDIKAVQIYDQYRKQSVPSSAESENTLVTPETSFYLSKVMVAKYDHVVYDSGILLAIHNVFVSAPQMLSSLGSSFLFKLLQNSDKDSFDDSLGWIFRVGGIVGIGALVLSIQVKTNAELYKEDKAEALTMPE</sequence>
<feature type="transmembrane region" description="Helical" evidence="6">
    <location>
        <begin position="200"/>
        <end position="222"/>
    </location>
</feature>
<comment type="subcellular location">
    <subcellularLocation>
        <location evidence="1">Membrane</location>
        <topology evidence="1">Multi-pass membrane protein</topology>
    </subcellularLocation>
</comment>
<reference evidence="7" key="1">
    <citation type="journal article" date="2021" name="Open Biol.">
        <title>Shared evolutionary footprints suggest mitochondrial oxidative damage underlies multiple complex I losses in fungi.</title>
        <authorList>
            <person name="Schikora-Tamarit M.A."/>
            <person name="Marcet-Houben M."/>
            <person name="Nosek J."/>
            <person name="Gabaldon T."/>
        </authorList>
    </citation>
    <scope>NUCLEOTIDE SEQUENCE</scope>
    <source>
        <strain evidence="7">NCAIM Y.01608</strain>
    </source>
</reference>
<dbReference type="PANTHER" id="PTHR19432">
    <property type="entry name" value="SUGAR TRANSPORTER"/>
    <property type="match status" value="1"/>
</dbReference>
<dbReference type="OrthoDB" id="28755at2759"/>
<feature type="transmembrane region" description="Helical" evidence="6">
    <location>
        <begin position="306"/>
        <end position="324"/>
    </location>
</feature>
<keyword evidence="3 6" id="KW-0812">Transmembrane</keyword>
<evidence type="ECO:0000256" key="1">
    <source>
        <dbReference type="ARBA" id="ARBA00004141"/>
    </source>
</evidence>
<keyword evidence="2" id="KW-0813">Transport</keyword>
<gene>
    <name evidence="7" type="ORF">OGATHE_001107</name>
</gene>
<feature type="transmembrane region" description="Helical" evidence="6">
    <location>
        <begin position="79"/>
        <end position="102"/>
    </location>
</feature>
<keyword evidence="5 6" id="KW-0472">Membrane</keyword>
<feature type="transmembrane region" description="Helical" evidence="6">
    <location>
        <begin position="42"/>
        <end position="59"/>
    </location>
</feature>
<proteinExistence type="predicted"/>
<dbReference type="AlphaFoldDB" id="A0A9P8PQM1"/>
<protein>
    <recommendedName>
        <fullName evidence="9">General alpha-glucoside permease</fullName>
    </recommendedName>
</protein>
<dbReference type="Proteomes" id="UP000788993">
    <property type="component" value="Unassembled WGS sequence"/>
</dbReference>
<evidence type="ECO:0000256" key="4">
    <source>
        <dbReference type="ARBA" id="ARBA00022989"/>
    </source>
</evidence>
<feature type="transmembrane region" description="Helical" evidence="6">
    <location>
        <begin position="152"/>
        <end position="179"/>
    </location>
</feature>
<reference evidence="7" key="2">
    <citation type="submission" date="2021-01" db="EMBL/GenBank/DDBJ databases">
        <authorList>
            <person name="Schikora-Tamarit M.A."/>
        </authorList>
    </citation>
    <scope>NUCLEOTIDE SEQUENCE</scope>
    <source>
        <strain evidence="7">NCAIM Y.01608</strain>
    </source>
</reference>
<dbReference type="GO" id="GO:0008506">
    <property type="term" value="F:sucrose:proton symporter activity"/>
    <property type="evidence" value="ECO:0007669"/>
    <property type="project" value="TreeGrafter"/>
</dbReference>
<organism evidence="7 8">
    <name type="scientific">Ogataea polymorpha</name>
    <dbReference type="NCBI Taxonomy" id="460523"/>
    <lineage>
        <taxon>Eukaryota</taxon>
        <taxon>Fungi</taxon>
        <taxon>Dikarya</taxon>
        <taxon>Ascomycota</taxon>
        <taxon>Saccharomycotina</taxon>
        <taxon>Pichiomycetes</taxon>
        <taxon>Pichiales</taxon>
        <taxon>Pichiaceae</taxon>
        <taxon>Ogataea</taxon>
    </lineage>
</organism>
<dbReference type="EMBL" id="JAEUBD010000146">
    <property type="protein sequence ID" value="KAH3676618.1"/>
    <property type="molecule type" value="Genomic_DNA"/>
</dbReference>